<evidence type="ECO:0000256" key="1">
    <source>
        <dbReference type="SAM" id="Coils"/>
    </source>
</evidence>
<reference evidence="2 3" key="1">
    <citation type="submission" date="2020-03" db="EMBL/GenBank/DDBJ databases">
        <title>Genomic Encyclopedia of Type Strains, Phase IV (KMG-IV): sequencing the most valuable type-strain genomes for metagenomic binning, comparative biology and taxonomic classification.</title>
        <authorList>
            <person name="Goeker M."/>
        </authorList>
    </citation>
    <scope>NUCLEOTIDE SEQUENCE [LARGE SCALE GENOMIC DNA]</scope>
    <source>
        <strain evidence="2 3">DSM 5718</strain>
    </source>
</reference>
<dbReference type="RefSeq" id="WP_166918632.1">
    <property type="nucleotide sequence ID" value="NZ_JAASRN010000001.1"/>
</dbReference>
<evidence type="ECO:0000313" key="2">
    <source>
        <dbReference type="EMBL" id="NIK73391.1"/>
    </source>
</evidence>
<organism evidence="2 3">
    <name type="scientific">Thermonema lapsum</name>
    <dbReference type="NCBI Taxonomy" id="28195"/>
    <lineage>
        <taxon>Bacteria</taxon>
        <taxon>Pseudomonadati</taxon>
        <taxon>Bacteroidota</taxon>
        <taxon>Cytophagia</taxon>
        <taxon>Cytophagales</taxon>
        <taxon>Thermonemataceae</taxon>
        <taxon>Thermonema</taxon>
    </lineage>
</organism>
<feature type="coiled-coil region" evidence="1">
    <location>
        <begin position="1"/>
        <end position="35"/>
    </location>
</feature>
<protein>
    <submittedName>
        <fullName evidence="2">Uncharacterized protein</fullName>
    </submittedName>
</protein>
<gene>
    <name evidence="2" type="ORF">FHS56_000877</name>
</gene>
<keyword evidence="1" id="KW-0175">Coiled coil</keyword>
<keyword evidence="3" id="KW-1185">Reference proteome</keyword>
<name>A0A846MPM2_9BACT</name>
<sequence length="95" mass="11485">MDEMQSLIQEISAKIEAARRQLLEASIDAAQKKKQLQMLRAVQQEWQWRIECYRRTCNDLRSAEEGKQLPFPLEHYERQKEKEERILRRIANLFP</sequence>
<dbReference type="EMBL" id="JAASRN010000001">
    <property type="protein sequence ID" value="NIK73391.1"/>
    <property type="molecule type" value="Genomic_DNA"/>
</dbReference>
<proteinExistence type="predicted"/>
<evidence type="ECO:0000313" key="3">
    <source>
        <dbReference type="Proteomes" id="UP000537126"/>
    </source>
</evidence>
<dbReference type="AlphaFoldDB" id="A0A846MPM2"/>
<comment type="caution">
    <text evidence="2">The sequence shown here is derived from an EMBL/GenBank/DDBJ whole genome shotgun (WGS) entry which is preliminary data.</text>
</comment>
<accession>A0A846MPM2</accession>
<dbReference type="Proteomes" id="UP000537126">
    <property type="component" value="Unassembled WGS sequence"/>
</dbReference>